<proteinExistence type="predicted"/>
<feature type="signal peptide" evidence="2">
    <location>
        <begin position="1"/>
        <end position="27"/>
    </location>
</feature>
<dbReference type="AlphaFoldDB" id="A0A5B2ZEA7"/>
<feature type="region of interest" description="Disordered" evidence="1">
    <location>
        <begin position="108"/>
        <end position="139"/>
    </location>
</feature>
<feature type="chain" id="PRO_5022998110" evidence="2">
    <location>
        <begin position="28"/>
        <end position="139"/>
    </location>
</feature>
<feature type="compositionally biased region" description="Low complexity" evidence="1">
    <location>
        <begin position="38"/>
        <end position="52"/>
    </location>
</feature>
<gene>
    <name evidence="3" type="ORF">F0415_00200</name>
</gene>
<dbReference type="NCBIfam" id="NF033807">
    <property type="entry name" value="CopL_fam"/>
    <property type="match status" value="1"/>
</dbReference>
<dbReference type="InterPro" id="IPR048034">
    <property type="entry name" value="CopL-like"/>
</dbReference>
<dbReference type="EMBL" id="VUOD01000001">
    <property type="protein sequence ID" value="KAA2285963.1"/>
    <property type="molecule type" value="Genomic_DNA"/>
</dbReference>
<feature type="compositionally biased region" description="Pro residues" evidence="1">
    <location>
        <begin position="108"/>
        <end position="126"/>
    </location>
</feature>
<name>A0A5B2ZEA7_9GAMM</name>
<organism evidence="3 4">
    <name type="scientific">Arenimonas fontis</name>
    <dbReference type="NCBI Taxonomy" id="2608255"/>
    <lineage>
        <taxon>Bacteria</taxon>
        <taxon>Pseudomonadati</taxon>
        <taxon>Pseudomonadota</taxon>
        <taxon>Gammaproteobacteria</taxon>
        <taxon>Lysobacterales</taxon>
        <taxon>Lysobacteraceae</taxon>
        <taxon>Arenimonas</taxon>
    </lineage>
</organism>
<protein>
    <submittedName>
        <fullName evidence="3">CopL family metal-binding regulatory protein</fullName>
    </submittedName>
</protein>
<dbReference type="RefSeq" id="WP_149859181.1">
    <property type="nucleotide sequence ID" value="NZ_VUOD01000001.1"/>
</dbReference>
<keyword evidence="4" id="KW-1185">Reference proteome</keyword>
<dbReference type="Proteomes" id="UP000322165">
    <property type="component" value="Unassembled WGS sequence"/>
</dbReference>
<sequence>MPWLSLLLRALLSLALVAGGIPGAAMASHAAVDHAATHQAATDQAATADTMAGVTADAGAGLPPCHGEPEPASQPPAGDDCCGSPEHPGCDCPCLGHLAAVERLPPKLVPPVPAAAPSPDPSPSPPAGIAATPLRPPIA</sequence>
<evidence type="ECO:0000256" key="2">
    <source>
        <dbReference type="SAM" id="SignalP"/>
    </source>
</evidence>
<evidence type="ECO:0000256" key="1">
    <source>
        <dbReference type="SAM" id="MobiDB-lite"/>
    </source>
</evidence>
<evidence type="ECO:0000313" key="4">
    <source>
        <dbReference type="Proteomes" id="UP000322165"/>
    </source>
</evidence>
<comment type="caution">
    <text evidence="3">The sequence shown here is derived from an EMBL/GenBank/DDBJ whole genome shotgun (WGS) entry which is preliminary data.</text>
</comment>
<keyword evidence="2" id="KW-0732">Signal</keyword>
<reference evidence="3 4" key="1">
    <citation type="submission" date="2019-09" db="EMBL/GenBank/DDBJ databases">
        <title>Arenimonas chukotkensis sp. nov., a bacterium isolated from Chukotka hot spring, Arctic region, Russia.</title>
        <authorList>
            <person name="Zayulina K.S."/>
            <person name="Prokofeva M.I."/>
            <person name="Elcheninov A.G."/>
            <person name="Novikov A."/>
            <person name="Kochetkova T.V."/>
            <person name="Kublanov I.V."/>
        </authorList>
    </citation>
    <scope>NUCLEOTIDE SEQUENCE [LARGE SCALE GENOMIC DNA]</scope>
    <source>
        <strain evidence="3 4">3729k</strain>
    </source>
</reference>
<evidence type="ECO:0000313" key="3">
    <source>
        <dbReference type="EMBL" id="KAA2285963.1"/>
    </source>
</evidence>
<reference evidence="3 4" key="2">
    <citation type="submission" date="2019-09" db="EMBL/GenBank/DDBJ databases">
        <authorList>
            <person name="Mazur A."/>
        </authorList>
    </citation>
    <scope>NUCLEOTIDE SEQUENCE [LARGE SCALE GENOMIC DNA]</scope>
    <source>
        <strain evidence="3 4">3729k</strain>
    </source>
</reference>
<feature type="region of interest" description="Disordered" evidence="1">
    <location>
        <begin position="38"/>
        <end position="83"/>
    </location>
</feature>
<accession>A0A5B2ZEA7</accession>